<organism evidence="13 14">
    <name type="scientific">Serratia proteamaculans</name>
    <dbReference type="NCBI Taxonomy" id="28151"/>
    <lineage>
        <taxon>Bacteria</taxon>
        <taxon>Pseudomonadati</taxon>
        <taxon>Pseudomonadota</taxon>
        <taxon>Gammaproteobacteria</taxon>
        <taxon>Enterobacterales</taxon>
        <taxon>Yersiniaceae</taxon>
        <taxon>Serratia</taxon>
    </lineage>
</organism>
<dbReference type="AlphaFoldDB" id="A0A5Q2VJE6"/>
<dbReference type="InterPro" id="IPR010100">
    <property type="entry name" value="TonB-dep_Cu_rcpt"/>
</dbReference>
<reference evidence="13 14" key="1">
    <citation type="submission" date="2019-11" db="EMBL/GenBank/DDBJ databases">
        <title>The Phosphoenolpyruvate Phosphotransferase System Regulates Serratia proteamaculans 336X Biofilm Formation and Wheat Roots colonization.</title>
        <authorList>
            <person name="Liu F."/>
        </authorList>
    </citation>
    <scope>NUCLEOTIDE SEQUENCE [LARGE SCALE GENOMIC DNA]</scope>
    <source>
        <strain evidence="13 14">336X</strain>
    </source>
</reference>
<proteinExistence type="inferred from homology"/>
<evidence type="ECO:0000313" key="14">
    <source>
        <dbReference type="Proteomes" id="UP000381260"/>
    </source>
</evidence>
<accession>A0A5Q2VJE6</accession>
<evidence type="ECO:0000256" key="5">
    <source>
        <dbReference type="ARBA" id="ARBA00023077"/>
    </source>
</evidence>
<evidence type="ECO:0000256" key="10">
    <source>
        <dbReference type="SAM" id="SignalP"/>
    </source>
</evidence>
<keyword evidence="2 8" id="KW-0813">Transport</keyword>
<dbReference type="PROSITE" id="PS52016">
    <property type="entry name" value="TONB_DEPENDENT_REC_3"/>
    <property type="match status" value="1"/>
</dbReference>
<dbReference type="GO" id="GO:0009279">
    <property type="term" value="C:cell outer membrane"/>
    <property type="evidence" value="ECO:0007669"/>
    <property type="project" value="UniProtKB-SubCell"/>
</dbReference>
<evidence type="ECO:0000256" key="6">
    <source>
        <dbReference type="ARBA" id="ARBA00023136"/>
    </source>
</evidence>
<dbReference type="GO" id="GO:0044718">
    <property type="term" value="P:siderophore transmembrane transport"/>
    <property type="evidence" value="ECO:0007669"/>
    <property type="project" value="TreeGrafter"/>
</dbReference>
<evidence type="ECO:0000256" key="4">
    <source>
        <dbReference type="ARBA" id="ARBA00022692"/>
    </source>
</evidence>
<keyword evidence="13" id="KW-0675">Receptor</keyword>
<dbReference type="Gene3D" id="2.170.130.10">
    <property type="entry name" value="TonB-dependent receptor, plug domain"/>
    <property type="match status" value="1"/>
</dbReference>
<dbReference type="SUPFAM" id="SSF56935">
    <property type="entry name" value="Porins"/>
    <property type="match status" value="1"/>
</dbReference>
<dbReference type="GO" id="GO:0015344">
    <property type="term" value="F:siderophore uptake transmembrane transporter activity"/>
    <property type="evidence" value="ECO:0007669"/>
    <property type="project" value="TreeGrafter"/>
</dbReference>
<name>A0A5Q2VJE6_SERPR</name>
<dbReference type="PANTHER" id="PTHR30069">
    <property type="entry name" value="TONB-DEPENDENT OUTER MEMBRANE RECEPTOR"/>
    <property type="match status" value="1"/>
</dbReference>
<evidence type="ECO:0000256" key="2">
    <source>
        <dbReference type="ARBA" id="ARBA00022448"/>
    </source>
</evidence>
<comment type="subcellular location">
    <subcellularLocation>
        <location evidence="1 8">Cell outer membrane</location>
        <topology evidence="1 8">Multi-pass membrane protein</topology>
    </subcellularLocation>
</comment>
<feature type="chain" id="PRO_5024375088" evidence="10">
    <location>
        <begin position="19"/>
        <end position="657"/>
    </location>
</feature>
<keyword evidence="4 8" id="KW-0812">Transmembrane</keyword>
<sequence length="657" mass="71578">MNNIISLILMTTPRSSHASLCLICAATLFPTVCLATPVPGDEVITVSAPADSPLTTVTSPKAPRQPVPASDGADLLKSIPGFAQIRNGGSNGDPVLRGMFGSRLNILTDGGALYGGCGSRMDAPTSYISPTSFDLLSVIKGPQTVLWGPMAPAGTLLFEHRQPSFDQPGLEGEANLLLGSHGRADQNADVTLGGREGYLRVNGGKSRASDYRDGNGDRVPSYWNKWNTDTTLGWTPDDDSLAELSLGGGNGEARYAGRGMDGTKFLRNSAAVRLEKRNIGEHLDSVTWQTYYNHADHIMDNYRLRQPPAGMKMSSHVDRATYGSRLTSNWQWQAGQLAAGLDTQSSTHRKAVQGQGWQKDAQYRQNGIFAEWRTETGPSGNVIAGARLDSMRADDFRRERQSRSELLKGGFARYEQRAANLPLMSYIGLGYTERFPDYWEMFSGRSGNSDINALRSEKTTQIDVGAQYHTAILEAWISAYISQIDDYILFDYRTPTSQARNVNAHTLGGELGGAYSLSENWKAEASLAYSWGQNLTDRAPLPQMPPLDARLTFGYHTADWNSALLWRLVAAQHRVAIGQGNVAGQDLGTSAGFGVLSWNADYIISKSIRLSTGIDNLFNKQYAEHLNMAGNKDFGFSGTSPIAEPGRTLWGSLHVAF</sequence>
<dbReference type="InterPro" id="IPR000531">
    <property type="entry name" value="Beta-barrel_TonB"/>
</dbReference>
<evidence type="ECO:0000256" key="9">
    <source>
        <dbReference type="RuleBase" id="RU003357"/>
    </source>
</evidence>
<evidence type="ECO:0000256" key="7">
    <source>
        <dbReference type="ARBA" id="ARBA00023237"/>
    </source>
</evidence>
<keyword evidence="3 8" id="KW-1134">Transmembrane beta strand</keyword>
<dbReference type="Pfam" id="PF07715">
    <property type="entry name" value="Plug"/>
    <property type="match status" value="1"/>
</dbReference>
<dbReference type="EMBL" id="CP045913">
    <property type="protein sequence ID" value="QGH64346.1"/>
    <property type="molecule type" value="Genomic_DNA"/>
</dbReference>
<keyword evidence="10" id="KW-0732">Signal</keyword>
<dbReference type="Proteomes" id="UP000381260">
    <property type="component" value="Chromosome"/>
</dbReference>
<evidence type="ECO:0000259" key="11">
    <source>
        <dbReference type="Pfam" id="PF00593"/>
    </source>
</evidence>
<dbReference type="Pfam" id="PF00593">
    <property type="entry name" value="TonB_dep_Rec_b-barrel"/>
    <property type="match status" value="1"/>
</dbReference>
<dbReference type="Gene3D" id="2.40.170.20">
    <property type="entry name" value="TonB-dependent receptor, beta-barrel domain"/>
    <property type="match status" value="1"/>
</dbReference>
<dbReference type="CDD" id="cd01347">
    <property type="entry name" value="ligand_gated_channel"/>
    <property type="match status" value="1"/>
</dbReference>
<comment type="similarity">
    <text evidence="8 9">Belongs to the TonB-dependent receptor family.</text>
</comment>
<feature type="domain" description="TonB-dependent receptor-like beta-barrel" evidence="11">
    <location>
        <begin position="209"/>
        <end position="617"/>
    </location>
</feature>
<dbReference type="InterPro" id="IPR036942">
    <property type="entry name" value="Beta-barrel_TonB_sf"/>
</dbReference>
<protein>
    <submittedName>
        <fullName evidence="13">TonB-dependent copper receptor</fullName>
    </submittedName>
</protein>
<feature type="domain" description="TonB-dependent receptor plug" evidence="12">
    <location>
        <begin position="54"/>
        <end position="155"/>
    </location>
</feature>
<dbReference type="InterPro" id="IPR039426">
    <property type="entry name" value="TonB-dep_rcpt-like"/>
</dbReference>
<dbReference type="InterPro" id="IPR012910">
    <property type="entry name" value="Plug_dom"/>
</dbReference>
<dbReference type="PANTHER" id="PTHR30069:SF49">
    <property type="entry name" value="OUTER MEMBRANE PROTEIN C"/>
    <property type="match status" value="1"/>
</dbReference>
<evidence type="ECO:0000259" key="12">
    <source>
        <dbReference type="Pfam" id="PF07715"/>
    </source>
</evidence>
<feature type="signal peptide" evidence="10">
    <location>
        <begin position="1"/>
        <end position="18"/>
    </location>
</feature>
<gene>
    <name evidence="13" type="ORF">GHV41_14660</name>
</gene>
<evidence type="ECO:0000256" key="8">
    <source>
        <dbReference type="PROSITE-ProRule" id="PRU01360"/>
    </source>
</evidence>
<keyword evidence="5 9" id="KW-0798">TonB box</keyword>
<evidence type="ECO:0000256" key="1">
    <source>
        <dbReference type="ARBA" id="ARBA00004571"/>
    </source>
</evidence>
<keyword evidence="6 8" id="KW-0472">Membrane</keyword>
<keyword evidence="7 8" id="KW-0998">Cell outer membrane</keyword>
<evidence type="ECO:0000313" key="13">
    <source>
        <dbReference type="EMBL" id="QGH64346.1"/>
    </source>
</evidence>
<evidence type="ECO:0000256" key="3">
    <source>
        <dbReference type="ARBA" id="ARBA00022452"/>
    </source>
</evidence>
<dbReference type="InterPro" id="IPR037066">
    <property type="entry name" value="Plug_dom_sf"/>
</dbReference>
<dbReference type="NCBIfam" id="TIGR01778">
    <property type="entry name" value="TonB-copper"/>
    <property type="match status" value="1"/>
</dbReference>